<dbReference type="AlphaFoldDB" id="A0A9P0FW03"/>
<evidence type="ECO:0000313" key="4">
    <source>
        <dbReference type="Proteomes" id="UP001154114"/>
    </source>
</evidence>
<sequence length="275" mass="31040">MLVFVTFVFSLATISADDGYGNYRPPLPILDQIFGSIQVGEPPIYDYAKRYRDAMDNMKYGGDGVLNQGLVFPGAARRIDGNNQYANQWGNAQNLWIYPNGQNIHYNNNREQIVNQANRGNVLGTQINTQLDDVTRKRVNEHEFTTNRRKQDHTENDTQGNRNSKPSLLHEYITNTGNKNTTSHAPDANDGQVPEQFNRKPASNVNVKYGTKTTQDNEVTPRPDEKKKLGPAGDRWVWSESEEETTPITDYRSAFDVVTCPSPKVKVGTRCVMPD</sequence>
<evidence type="ECO:0000256" key="1">
    <source>
        <dbReference type="SAM" id="MobiDB-lite"/>
    </source>
</evidence>
<reference evidence="3" key="1">
    <citation type="submission" date="2021-12" db="EMBL/GenBank/DDBJ databases">
        <authorList>
            <person name="King R."/>
        </authorList>
    </citation>
    <scope>NUCLEOTIDE SEQUENCE</scope>
</reference>
<feature type="compositionally biased region" description="Polar residues" evidence="1">
    <location>
        <begin position="201"/>
        <end position="218"/>
    </location>
</feature>
<feature type="signal peptide" evidence="2">
    <location>
        <begin position="1"/>
        <end position="16"/>
    </location>
</feature>
<keyword evidence="2" id="KW-0732">Signal</keyword>
<feature type="region of interest" description="Disordered" evidence="1">
    <location>
        <begin position="134"/>
        <end position="246"/>
    </location>
</feature>
<feature type="chain" id="PRO_5040449898" evidence="2">
    <location>
        <begin position="17"/>
        <end position="275"/>
    </location>
</feature>
<name>A0A9P0FW03_CHRIL</name>
<keyword evidence="4" id="KW-1185">Reference proteome</keyword>
<feature type="compositionally biased region" description="Basic and acidic residues" evidence="1">
    <location>
        <begin position="219"/>
        <end position="228"/>
    </location>
</feature>
<evidence type="ECO:0000256" key="2">
    <source>
        <dbReference type="SAM" id="SignalP"/>
    </source>
</evidence>
<protein>
    <submittedName>
        <fullName evidence="3">Uncharacterized protein</fullName>
    </submittedName>
</protein>
<accession>A0A9P0FW03</accession>
<feature type="compositionally biased region" description="Basic and acidic residues" evidence="1">
    <location>
        <begin position="134"/>
        <end position="146"/>
    </location>
</feature>
<dbReference type="EMBL" id="LR824026">
    <property type="protein sequence ID" value="CAH0597065.1"/>
    <property type="molecule type" value="Genomic_DNA"/>
</dbReference>
<evidence type="ECO:0000313" key="3">
    <source>
        <dbReference type="EMBL" id="CAH0597065.1"/>
    </source>
</evidence>
<dbReference type="OrthoDB" id="7437848at2759"/>
<proteinExistence type="predicted"/>
<feature type="compositionally biased region" description="Polar residues" evidence="1">
    <location>
        <begin position="173"/>
        <end position="184"/>
    </location>
</feature>
<feature type="compositionally biased region" description="Polar residues" evidence="1">
    <location>
        <begin position="157"/>
        <end position="166"/>
    </location>
</feature>
<organism evidence="3 4">
    <name type="scientific">Chrysodeixis includens</name>
    <name type="common">Soybean looper</name>
    <name type="synonym">Pseudoplusia includens</name>
    <dbReference type="NCBI Taxonomy" id="689277"/>
    <lineage>
        <taxon>Eukaryota</taxon>
        <taxon>Metazoa</taxon>
        <taxon>Ecdysozoa</taxon>
        <taxon>Arthropoda</taxon>
        <taxon>Hexapoda</taxon>
        <taxon>Insecta</taxon>
        <taxon>Pterygota</taxon>
        <taxon>Neoptera</taxon>
        <taxon>Endopterygota</taxon>
        <taxon>Lepidoptera</taxon>
        <taxon>Glossata</taxon>
        <taxon>Ditrysia</taxon>
        <taxon>Noctuoidea</taxon>
        <taxon>Noctuidae</taxon>
        <taxon>Plusiinae</taxon>
        <taxon>Chrysodeixis</taxon>
    </lineage>
</organism>
<gene>
    <name evidence="3" type="ORF">CINC_LOCUS7539</name>
</gene>
<dbReference type="Proteomes" id="UP001154114">
    <property type="component" value="Chromosome 23"/>
</dbReference>